<protein>
    <submittedName>
        <fullName evidence="2">Membrane protein</fullName>
    </submittedName>
</protein>
<evidence type="ECO:0000313" key="2">
    <source>
        <dbReference type="EMBL" id="KSZ60545.1"/>
    </source>
</evidence>
<gene>
    <name evidence="2" type="ORF">Z045_03755</name>
</gene>
<evidence type="ECO:0000313" key="3">
    <source>
        <dbReference type="Proteomes" id="UP000053060"/>
    </source>
</evidence>
<reference evidence="2 3" key="2">
    <citation type="journal article" date="2016" name="Genome Announc.">
        <title>Draft Genome Sequence of a Versatile Hydrocarbon-Degrading Bacterium, Rhodococcus pyridinivorans Strain KG-16, Collected from Oil Fields in India.</title>
        <authorList>
            <person name="Aggarwal R.K."/>
            <person name="Dawar C."/>
            <person name="Phanindranath R."/>
            <person name="Mutnuri L."/>
            <person name="Dayal A.M."/>
        </authorList>
    </citation>
    <scope>NUCLEOTIDE SEQUENCE [LARGE SCALE GENOMIC DNA]</scope>
    <source>
        <strain evidence="2 3">KG-16</strain>
    </source>
</reference>
<feature type="transmembrane region" description="Helical" evidence="1">
    <location>
        <begin position="39"/>
        <end position="59"/>
    </location>
</feature>
<dbReference type="PATRIC" id="fig|1441730.3.peg.791"/>
<organism evidence="2 3">
    <name type="scientific">Rhodococcus pyridinivorans KG-16</name>
    <dbReference type="NCBI Taxonomy" id="1441730"/>
    <lineage>
        <taxon>Bacteria</taxon>
        <taxon>Bacillati</taxon>
        <taxon>Actinomycetota</taxon>
        <taxon>Actinomycetes</taxon>
        <taxon>Mycobacteriales</taxon>
        <taxon>Nocardiaceae</taxon>
        <taxon>Rhodococcus</taxon>
    </lineage>
</organism>
<accession>A0A0V9UR98</accession>
<dbReference type="Proteomes" id="UP000053060">
    <property type="component" value="Unassembled WGS sequence"/>
</dbReference>
<dbReference type="AlphaFoldDB" id="A0A0V9UR98"/>
<evidence type="ECO:0000256" key="1">
    <source>
        <dbReference type="SAM" id="Phobius"/>
    </source>
</evidence>
<name>A0A0V9UR98_9NOCA</name>
<dbReference type="EMBL" id="AZXY01000001">
    <property type="protein sequence ID" value="KSZ60545.1"/>
    <property type="molecule type" value="Genomic_DNA"/>
</dbReference>
<keyword evidence="1" id="KW-1133">Transmembrane helix</keyword>
<dbReference type="RefSeq" id="WP_060650649.1">
    <property type="nucleotide sequence ID" value="NZ_AZXY01000001.1"/>
</dbReference>
<keyword evidence="1" id="KW-0472">Membrane</keyword>
<reference evidence="3" key="1">
    <citation type="submission" date="2015-01" db="EMBL/GenBank/DDBJ databases">
        <title>Draft genome sequence of Rhodococcus pyridinivorans strain KG-16, a hydrocarbon-degrading bacterium.</title>
        <authorList>
            <person name="Aggarwal R.K."/>
            <person name="Dawar C."/>
        </authorList>
    </citation>
    <scope>NUCLEOTIDE SEQUENCE [LARGE SCALE GENOMIC DNA]</scope>
    <source>
        <strain evidence="3">KG-16</strain>
    </source>
</reference>
<proteinExistence type="predicted"/>
<comment type="caution">
    <text evidence="2">The sequence shown here is derived from an EMBL/GenBank/DDBJ whole genome shotgun (WGS) entry which is preliminary data.</text>
</comment>
<feature type="transmembrane region" description="Helical" evidence="1">
    <location>
        <begin position="12"/>
        <end position="33"/>
    </location>
</feature>
<sequence>MKLNLFVAWSAYALALTSVLMIALTIVAVGYGFTGWAMVAAIAAVVALGAAFGMVAGTVRRDHRRHYDTPHLF</sequence>
<keyword evidence="1" id="KW-0812">Transmembrane</keyword>